<dbReference type="GO" id="GO:0005886">
    <property type="term" value="C:plasma membrane"/>
    <property type="evidence" value="ECO:0007669"/>
    <property type="project" value="UniProtKB-SubCell"/>
</dbReference>
<dbReference type="GO" id="GO:0006465">
    <property type="term" value="P:signal peptide processing"/>
    <property type="evidence" value="ECO:0007669"/>
    <property type="project" value="InterPro"/>
</dbReference>
<feature type="transmembrane region" description="Helical" evidence="3">
    <location>
        <begin position="63"/>
        <end position="92"/>
    </location>
</feature>
<comment type="caution">
    <text evidence="6">The sequence shown here is derived from an EMBL/GenBank/DDBJ whole genome shotgun (WGS) entry which is preliminary data.</text>
</comment>
<dbReference type="NCBIfam" id="TIGR02227">
    <property type="entry name" value="sigpep_I_bact"/>
    <property type="match status" value="1"/>
</dbReference>
<sequence>MSDNYTQPEQAVTDPTEKETDVRNTEKTPDKAEQSAEKKEEQNAEKKAPKKKQTKKKKTTAQLLTGFLIKLAAIALAVWLLFTFVLGLVIHYGNNMHPAIRDGDLIISLRIQRPFLNAAVLYEHDGKMCLGRVVGMPGNTIDISDVGALTVNGTAPAEEVFYPTYRCETSDISYPYTVGEDQVFILNDFRDDTNDSRMFGAVSMKDVKGPVLLMLRRRSF</sequence>
<comment type="subcellular location">
    <subcellularLocation>
        <location evidence="1">Cell membrane</location>
        <topology evidence="1">Single-pass type II membrane protein</topology>
    </subcellularLocation>
    <subcellularLocation>
        <location evidence="3">Membrane</location>
        <topology evidence="3">Single-pass type II membrane protein</topology>
    </subcellularLocation>
</comment>
<dbReference type="PRINTS" id="PR00727">
    <property type="entry name" value="LEADERPTASE"/>
</dbReference>
<dbReference type="InterPro" id="IPR036286">
    <property type="entry name" value="LexA/Signal_pep-like_sf"/>
</dbReference>
<dbReference type="Gene3D" id="2.10.109.10">
    <property type="entry name" value="Umud Fragment, subunit A"/>
    <property type="match status" value="1"/>
</dbReference>
<evidence type="ECO:0000256" key="1">
    <source>
        <dbReference type="ARBA" id="ARBA00004401"/>
    </source>
</evidence>
<keyword evidence="3" id="KW-0472">Membrane</keyword>
<keyword evidence="3" id="KW-0645">Protease</keyword>
<name>A0A934WSG3_9FIRM</name>
<evidence type="ECO:0000313" key="6">
    <source>
        <dbReference type="EMBL" id="MBK6089108.1"/>
    </source>
</evidence>
<keyword evidence="3 6" id="KW-0378">Hydrolase</keyword>
<gene>
    <name evidence="6" type="primary">lepB</name>
    <name evidence="6" type="ORF">JKK62_10735</name>
</gene>
<dbReference type="PANTHER" id="PTHR43390:SF1">
    <property type="entry name" value="CHLOROPLAST PROCESSING PEPTIDASE"/>
    <property type="match status" value="1"/>
</dbReference>
<organism evidence="6 7">
    <name type="scientific">Ruminococcus difficilis</name>
    <dbReference type="NCBI Taxonomy" id="2763069"/>
    <lineage>
        <taxon>Bacteria</taxon>
        <taxon>Bacillati</taxon>
        <taxon>Bacillota</taxon>
        <taxon>Clostridia</taxon>
        <taxon>Eubacteriales</taxon>
        <taxon>Oscillospiraceae</taxon>
        <taxon>Ruminococcus</taxon>
    </lineage>
</organism>
<keyword evidence="3" id="KW-1133">Transmembrane helix</keyword>
<feature type="compositionally biased region" description="Polar residues" evidence="4">
    <location>
        <begin position="1"/>
        <end position="10"/>
    </location>
</feature>
<feature type="region of interest" description="Disordered" evidence="4">
    <location>
        <begin position="1"/>
        <end position="56"/>
    </location>
</feature>
<keyword evidence="3" id="KW-0812">Transmembrane</keyword>
<evidence type="ECO:0000256" key="2">
    <source>
        <dbReference type="ARBA" id="ARBA00009370"/>
    </source>
</evidence>
<reference evidence="6" key="1">
    <citation type="submission" date="2021-01" db="EMBL/GenBank/DDBJ databases">
        <title>Genome public.</title>
        <authorList>
            <person name="Liu C."/>
            <person name="Sun Q."/>
        </authorList>
    </citation>
    <scope>NUCLEOTIDE SEQUENCE</scope>
    <source>
        <strain evidence="6">M6</strain>
    </source>
</reference>
<accession>A0A934WSG3</accession>
<dbReference type="Pfam" id="PF10502">
    <property type="entry name" value="Peptidase_S26"/>
    <property type="match status" value="1"/>
</dbReference>
<protein>
    <recommendedName>
        <fullName evidence="3">Signal peptidase I</fullName>
        <ecNumber evidence="3">3.4.21.89</ecNumber>
    </recommendedName>
</protein>
<feature type="domain" description="Peptidase S26" evidence="5">
    <location>
        <begin position="70"/>
        <end position="212"/>
    </location>
</feature>
<dbReference type="Proteomes" id="UP000633365">
    <property type="component" value="Unassembled WGS sequence"/>
</dbReference>
<comment type="similarity">
    <text evidence="2 3">Belongs to the peptidase S26 family.</text>
</comment>
<evidence type="ECO:0000256" key="3">
    <source>
        <dbReference type="RuleBase" id="RU362042"/>
    </source>
</evidence>
<feature type="compositionally biased region" description="Basic and acidic residues" evidence="4">
    <location>
        <begin position="15"/>
        <end position="47"/>
    </location>
</feature>
<dbReference type="SUPFAM" id="SSF51306">
    <property type="entry name" value="LexA/Signal peptidase"/>
    <property type="match status" value="1"/>
</dbReference>
<dbReference type="InterPro" id="IPR019533">
    <property type="entry name" value="Peptidase_S26"/>
</dbReference>
<evidence type="ECO:0000259" key="5">
    <source>
        <dbReference type="Pfam" id="PF10502"/>
    </source>
</evidence>
<dbReference type="EMBL" id="JAEQMG010000114">
    <property type="protein sequence ID" value="MBK6089108.1"/>
    <property type="molecule type" value="Genomic_DNA"/>
</dbReference>
<dbReference type="GO" id="GO:0009003">
    <property type="term" value="F:signal peptidase activity"/>
    <property type="evidence" value="ECO:0007669"/>
    <property type="project" value="UniProtKB-EC"/>
</dbReference>
<evidence type="ECO:0000256" key="4">
    <source>
        <dbReference type="SAM" id="MobiDB-lite"/>
    </source>
</evidence>
<keyword evidence="7" id="KW-1185">Reference proteome</keyword>
<dbReference type="EC" id="3.4.21.89" evidence="3"/>
<dbReference type="PANTHER" id="PTHR43390">
    <property type="entry name" value="SIGNAL PEPTIDASE I"/>
    <property type="match status" value="1"/>
</dbReference>
<comment type="catalytic activity">
    <reaction evidence="3">
        <text>Cleavage of hydrophobic, N-terminal signal or leader sequences from secreted and periplasmic proteins.</text>
        <dbReference type="EC" id="3.4.21.89"/>
    </reaction>
</comment>
<evidence type="ECO:0000313" key="7">
    <source>
        <dbReference type="Proteomes" id="UP000633365"/>
    </source>
</evidence>
<dbReference type="GO" id="GO:0004252">
    <property type="term" value="F:serine-type endopeptidase activity"/>
    <property type="evidence" value="ECO:0007669"/>
    <property type="project" value="InterPro"/>
</dbReference>
<dbReference type="InterPro" id="IPR000223">
    <property type="entry name" value="Pept_S26A_signal_pept_1"/>
</dbReference>
<dbReference type="AlphaFoldDB" id="A0A934WSG3"/>
<proteinExistence type="inferred from homology"/>
<dbReference type="RefSeq" id="WP_201427902.1">
    <property type="nucleotide sequence ID" value="NZ_JAEQMG010000114.1"/>
</dbReference>